<dbReference type="Proteomes" id="UP000035709">
    <property type="component" value="Chromosome"/>
</dbReference>
<feature type="transmembrane region" description="Helical" evidence="1">
    <location>
        <begin position="108"/>
        <end position="125"/>
    </location>
</feature>
<keyword evidence="1" id="KW-0472">Membrane</keyword>
<feature type="transmembrane region" description="Helical" evidence="1">
    <location>
        <begin position="12"/>
        <end position="32"/>
    </location>
</feature>
<reference evidence="3 4" key="1">
    <citation type="submission" date="2015-03" db="EMBL/GenBank/DDBJ databases">
        <title>Complete genome sequence of Lactobacillus acetotolerans NBRC 13120.</title>
        <authorList>
            <person name="Toh H."/>
            <person name="Morita H."/>
            <person name="Fujita N."/>
        </authorList>
    </citation>
    <scope>NUCLEOTIDE SEQUENCE [LARGE SCALE GENOMIC DNA]</scope>
    <source>
        <strain evidence="3 4">NBRC 13120</strain>
    </source>
</reference>
<feature type="transmembrane region" description="Helical" evidence="1">
    <location>
        <begin position="145"/>
        <end position="167"/>
    </location>
</feature>
<sequence>MKKFRFTKNEEIYLLLALFVLVLLFISSSMTYHQQEMKSISINHHLSLVEKLVGNWNIYYGGKWHNAHLDGGVASMTEFVIRKAAHFSSYFLVGLFAYLGLKRIFKITWLGPLFVWLNVIGLAAFDEFHQFLTGDRTPSVHDIMLDGAGALTGILLCLIGQAVHTLIMKKKSS</sequence>
<evidence type="ECO:0000313" key="3">
    <source>
        <dbReference type="EMBL" id="BAQ57489.1"/>
    </source>
</evidence>
<keyword evidence="1" id="KW-0812">Transmembrane</keyword>
<dbReference type="STRING" id="1600.LBAT_1100"/>
<evidence type="ECO:0000313" key="4">
    <source>
        <dbReference type="Proteomes" id="UP000035709"/>
    </source>
</evidence>
<evidence type="ECO:0000259" key="2">
    <source>
        <dbReference type="Pfam" id="PF04892"/>
    </source>
</evidence>
<dbReference type="InterPro" id="IPR016747">
    <property type="entry name" value="Phosphotransbutyrylase"/>
</dbReference>
<keyword evidence="1" id="KW-1133">Transmembrane helix</keyword>
<dbReference type="InterPro" id="IPR006976">
    <property type="entry name" value="VanZ-like"/>
</dbReference>
<dbReference type="OrthoDB" id="291892at2"/>
<name>A0A0D6A451_9LACO</name>
<dbReference type="Pfam" id="PF04892">
    <property type="entry name" value="VanZ"/>
    <property type="match status" value="1"/>
</dbReference>
<dbReference type="RefSeq" id="WP_060459588.1">
    <property type="nucleotide sequence ID" value="NZ_AP014808.1"/>
</dbReference>
<keyword evidence="4" id="KW-1185">Reference proteome</keyword>
<feature type="domain" description="VanZ-like" evidence="2">
    <location>
        <begin position="14"/>
        <end position="159"/>
    </location>
</feature>
<dbReference type="NCBIfam" id="NF037970">
    <property type="entry name" value="vanZ_1"/>
    <property type="match status" value="1"/>
</dbReference>
<gene>
    <name evidence="3" type="ORF">LBAT_1100</name>
</gene>
<organism evidence="3 4">
    <name type="scientific">Lactobacillus acetotolerans</name>
    <dbReference type="NCBI Taxonomy" id="1600"/>
    <lineage>
        <taxon>Bacteria</taxon>
        <taxon>Bacillati</taxon>
        <taxon>Bacillota</taxon>
        <taxon>Bacilli</taxon>
        <taxon>Lactobacillales</taxon>
        <taxon>Lactobacillaceae</taxon>
        <taxon>Lactobacillus</taxon>
    </lineage>
</organism>
<accession>A0A0D6A451</accession>
<dbReference type="AlphaFoldDB" id="A0A0D6A451"/>
<feature type="transmembrane region" description="Helical" evidence="1">
    <location>
        <begin position="84"/>
        <end position="101"/>
    </location>
</feature>
<dbReference type="KEGG" id="lae:LBAT_1100"/>
<dbReference type="PIRSF" id="PIRSF019083">
    <property type="entry name" value="UCP019083_VanZ"/>
    <property type="match status" value="1"/>
</dbReference>
<evidence type="ECO:0000256" key="1">
    <source>
        <dbReference type="SAM" id="Phobius"/>
    </source>
</evidence>
<dbReference type="PATRIC" id="fig|1600.4.peg.1124"/>
<protein>
    <recommendedName>
        <fullName evidence="2">VanZ-like domain-containing protein</fullName>
    </recommendedName>
</protein>
<proteinExistence type="predicted"/>
<dbReference type="EMBL" id="AP014808">
    <property type="protein sequence ID" value="BAQ57489.1"/>
    <property type="molecule type" value="Genomic_DNA"/>
</dbReference>